<protein>
    <submittedName>
        <fullName evidence="1">Uncharacterized protein</fullName>
    </submittedName>
</protein>
<organism evidence="1 2">
    <name type="scientific">Aspergillus minisclerotigenes</name>
    <dbReference type="NCBI Taxonomy" id="656917"/>
    <lineage>
        <taxon>Eukaryota</taxon>
        <taxon>Fungi</taxon>
        <taxon>Dikarya</taxon>
        <taxon>Ascomycota</taxon>
        <taxon>Pezizomycotina</taxon>
        <taxon>Eurotiomycetes</taxon>
        <taxon>Eurotiomycetidae</taxon>
        <taxon>Eurotiales</taxon>
        <taxon>Aspergillaceae</taxon>
        <taxon>Aspergillus</taxon>
        <taxon>Aspergillus subgen. Circumdati</taxon>
    </lineage>
</organism>
<gene>
    <name evidence="1" type="ORF">BDV30DRAFT_142197</name>
</gene>
<name>A0A5N6JIE4_9EURO</name>
<accession>A0A5N6JIE4</accession>
<dbReference type="EMBL" id="ML732768">
    <property type="protein sequence ID" value="KAB8278458.1"/>
    <property type="molecule type" value="Genomic_DNA"/>
</dbReference>
<proteinExistence type="predicted"/>
<evidence type="ECO:0000313" key="2">
    <source>
        <dbReference type="Proteomes" id="UP000326289"/>
    </source>
</evidence>
<dbReference type="AlphaFoldDB" id="A0A5N6JIE4"/>
<keyword evidence="2" id="KW-1185">Reference proteome</keyword>
<evidence type="ECO:0000313" key="1">
    <source>
        <dbReference type="EMBL" id="KAB8278458.1"/>
    </source>
</evidence>
<dbReference type="Proteomes" id="UP000326289">
    <property type="component" value="Unassembled WGS sequence"/>
</dbReference>
<reference evidence="1 2" key="1">
    <citation type="submission" date="2019-04" db="EMBL/GenBank/DDBJ databases">
        <title>Fungal friends and foes A comparative genomics study of 23 Aspergillus species from section Flavi.</title>
        <authorList>
            <consortium name="DOE Joint Genome Institute"/>
            <person name="Kjaerbolling I."/>
            <person name="Vesth T.C."/>
            <person name="Frisvad J.C."/>
            <person name="Nybo J.L."/>
            <person name="Theobald S."/>
            <person name="Kildgaard S."/>
            <person name="Petersen T.I."/>
            <person name="Kuo A."/>
            <person name="Sato A."/>
            <person name="Lyhne E.K."/>
            <person name="Kogle M.E."/>
            <person name="Wiebenga A."/>
            <person name="Kun R.S."/>
            <person name="Lubbers R.J."/>
            <person name="Makela M.R."/>
            <person name="Barry K."/>
            <person name="Chovatia M."/>
            <person name="Clum A."/>
            <person name="Daum C."/>
            <person name="Haridas S."/>
            <person name="He G."/>
            <person name="LaButti K."/>
            <person name="Lipzen A."/>
            <person name="Mondo S."/>
            <person name="Pangilinan J."/>
            <person name="Riley R."/>
            <person name="Salamov A."/>
            <person name="Simmons B.A."/>
            <person name="Magnuson J.K."/>
            <person name="Henrissat B."/>
            <person name="Mortensen U.H."/>
            <person name="Larsen T.O."/>
            <person name="De vries R.P."/>
            <person name="Grigoriev I.V."/>
            <person name="Machida M."/>
            <person name="Baker S.E."/>
            <person name="Andersen M.R."/>
        </authorList>
    </citation>
    <scope>NUCLEOTIDE SEQUENCE [LARGE SCALE GENOMIC DNA]</scope>
    <source>
        <strain evidence="1 2">CBS 117635</strain>
    </source>
</reference>
<sequence>MLCLGRTWFKNELRRLETVMCMCRLSFPMLSLIKILWWSVLAQVMERIMFNTCGGRPTLSDLGLGIRVETPGTEG</sequence>